<dbReference type="InterPro" id="IPR027417">
    <property type="entry name" value="P-loop_NTPase"/>
</dbReference>
<dbReference type="GO" id="GO:0000103">
    <property type="term" value="P:sulfate assimilation"/>
    <property type="evidence" value="ECO:0007669"/>
    <property type="project" value="UniProtKB-UniRule"/>
</dbReference>
<feature type="region of interest" description="Disordered" evidence="16">
    <location>
        <begin position="1"/>
        <end position="20"/>
    </location>
</feature>
<comment type="function">
    <text evidence="2 14 15">Catalyzes the synthesis of activated sulfate.</text>
</comment>
<feature type="domain" description="APS kinase" evidence="18">
    <location>
        <begin position="26"/>
        <end position="176"/>
    </location>
</feature>
<dbReference type="SUPFAM" id="SSF52540">
    <property type="entry name" value="P-loop containing nucleoside triphosphate hydrolases"/>
    <property type="match status" value="1"/>
</dbReference>
<evidence type="ECO:0000256" key="7">
    <source>
        <dbReference type="ARBA" id="ARBA00022679"/>
    </source>
</evidence>
<evidence type="ECO:0000256" key="4">
    <source>
        <dbReference type="ARBA" id="ARBA00007008"/>
    </source>
</evidence>
<dbReference type="InterPro" id="IPR002891">
    <property type="entry name" value="APS"/>
</dbReference>
<evidence type="ECO:0000259" key="18">
    <source>
        <dbReference type="Pfam" id="PF01583"/>
    </source>
</evidence>
<feature type="compositionally biased region" description="Polar residues" evidence="16">
    <location>
        <begin position="1"/>
        <end position="14"/>
    </location>
</feature>
<dbReference type="RefSeq" id="WP_080050152.1">
    <property type="nucleotide sequence ID" value="NZ_CP020100.1"/>
</dbReference>
<evidence type="ECO:0000256" key="3">
    <source>
        <dbReference type="ARBA" id="ARBA00004806"/>
    </source>
</evidence>
<keyword evidence="14" id="KW-0597">Phosphoprotein</keyword>
<dbReference type="CDD" id="cd02027">
    <property type="entry name" value="APSK"/>
    <property type="match status" value="1"/>
</dbReference>
<dbReference type="PANTHER" id="PTHR11055">
    <property type="entry name" value="BIFUNCTIONAL 3'-PHOSPHOADENOSINE 5'-PHOSPHOSULFATE SYNTHASE"/>
    <property type="match status" value="1"/>
</dbReference>
<keyword evidence="17" id="KW-0472">Membrane</keyword>
<dbReference type="FunFam" id="3.40.50.300:FF:000212">
    <property type="entry name" value="Adenylyl-sulfate kinase"/>
    <property type="match status" value="1"/>
</dbReference>
<dbReference type="GO" id="GO:0005524">
    <property type="term" value="F:ATP binding"/>
    <property type="evidence" value="ECO:0007669"/>
    <property type="project" value="UniProtKB-UniRule"/>
</dbReference>
<dbReference type="NCBIfam" id="NF003013">
    <property type="entry name" value="PRK03846.1"/>
    <property type="match status" value="1"/>
</dbReference>
<feature type="active site" description="Phosphoserine intermediate" evidence="14">
    <location>
        <position position="108"/>
    </location>
</feature>
<keyword evidence="10 14" id="KW-0067">ATP-binding</keyword>
<comment type="catalytic activity">
    <reaction evidence="1 14 15">
        <text>adenosine 5'-phosphosulfate + ATP = 3'-phosphoadenylyl sulfate + ADP + H(+)</text>
        <dbReference type="Rhea" id="RHEA:24152"/>
        <dbReference type="ChEBI" id="CHEBI:15378"/>
        <dbReference type="ChEBI" id="CHEBI:30616"/>
        <dbReference type="ChEBI" id="CHEBI:58243"/>
        <dbReference type="ChEBI" id="CHEBI:58339"/>
        <dbReference type="ChEBI" id="CHEBI:456216"/>
        <dbReference type="EC" id="2.7.1.25"/>
    </reaction>
</comment>
<feature type="binding site" evidence="14">
    <location>
        <begin position="34"/>
        <end position="41"/>
    </location>
    <ligand>
        <name>ATP</name>
        <dbReference type="ChEBI" id="CHEBI:30616"/>
    </ligand>
</feature>
<evidence type="ECO:0000256" key="6">
    <source>
        <dbReference type="ARBA" id="ARBA00018163"/>
    </source>
</evidence>
<reference evidence="19 20" key="1">
    <citation type="submission" date="2017-03" db="EMBL/GenBank/DDBJ databases">
        <title>Complete genome sequence of the novel DNRA strain Pseudomonas sp. S-6-2 isolated from Chinese polluted river sediment. Journal of Biotechnology.</title>
        <authorList>
            <person name="Li J."/>
            <person name="Xiang F."/>
            <person name="Wang L."/>
            <person name="Xi L."/>
            <person name="Liu J."/>
        </authorList>
    </citation>
    <scope>NUCLEOTIDE SEQUENCE [LARGE SCALE GENOMIC DNA]</scope>
    <source>
        <strain evidence="19 20">S-6-2</strain>
    </source>
</reference>
<dbReference type="AlphaFoldDB" id="A0A1V0B669"/>
<keyword evidence="8 14" id="KW-0547">Nucleotide-binding</keyword>
<evidence type="ECO:0000256" key="13">
    <source>
        <dbReference type="ARBA" id="ARBA00031464"/>
    </source>
</evidence>
<evidence type="ECO:0000256" key="9">
    <source>
        <dbReference type="ARBA" id="ARBA00022777"/>
    </source>
</evidence>
<evidence type="ECO:0000256" key="16">
    <source>
        <dbReference type="SAM" id="MobiDB-lite"/>
    </source>
</evidence>
<proteinExistence type="inferred from homology"/>
<evidence type="ECO:0000256" key="17">
    <source>
        <dbReference type="SAM" id="Phobius"/>
    </source>
</evidence>
<dbReference type="Gene3D" id="3.40.50.300">
    <property type="entry name" value="P-loop containing nucleotide triphosphate hydrolases"/>
    <property type="match status" value="1"/>
</dbReference>
<evidence type="ECO:0000256" key="1">
    <source>
        <dbReference type="ARBA" id="ARBA00001823"/>
    </source>
</evidence>
<sequence>MNKNTNITWQASKVNKTERSKQKHQQPCILWFTGLSGAGKTTLANALEQKLFELNHHTYLLDGDNVRHGLNKDLGFSDADRQENIRRIGELAALFVDAGLLVLAAFISPFQTERRLVRELVGPDEFIEIYVATPLSTCEQRDPKGLYKKARAGEIRNFTGIDSEYEAPANPELVVDTSVQTLDRSVEQIVAFLKARGILKEA</sequence>
<dbReference type="InterPro" id="IPR059117">
    <property type="entry name" value="APS_kinase_dom"/>
</dbReference>
<feature type="transmembrane region" description="Helical" evidence="17">
    <location>
        <begin position="91"/>
        <end position="110"/>
    </location>
</feature>
<evidence type="ECO:0000256" key="14">
    <source>
        <dbReference type="HAMAP-Rule" id="MF_00065"/>
    </source>
</evidence>
<dbReference type="GO" id="GO:0004020">
    <property type="term" value="F:adenylylsulfate kinase activity"/>
    <property type="evidence" value="ECO:0007669"/>
    <property type="project" value="UniProtKB-UniRule"/>
</dbReference>
<comment type="similarity">
    <text evidence="4 14 15">Belongs to the APS kinase family.</text>
</comment>
<gene>
    <name evidence="14" type="primary">cysC</name>
    <name evidence="19" type="ORF">BVH74_11200</name>
</gene>
<evidence type="ECO:0000256" key="8">
    <source>
        <dbReference type="ARBA" id="ARBA00022741"/>
    </source>
</evidence>
<keyword evidence="9 14" id="KW-0418">Kinase</keyword>
<evidence type="ECO:0000256" key="11">
    <source>
        <dbReference type="ARBA" id="ARBA00029724"/>
    </source>
</evidence>
<dbReference type="NCBIfam" id="TIGR00455">
    <property type="entry name" value="apsK"/>
    <property type="match status" value="1"/>
</dbReference>
<keyword evidence="20" id="KW-1185">Reference proteome</keyword>
<evidence type="ECO:0000256" key="2">
    <source>
        <dbReference type="ARBA" id="ARBA00002632"/>
    </source>
</evidence>
<evidence type="ECO:0000313" key="20">
    <source>
        <dbReference type="Proteomes" id="UP000243488"/>
    </source>
</evidence>
<accession>A0A1V0B669</accession>
<keyword evidence="7 14" id="KW-0808">Transferase</keyword>
<protein>
    <recommendedName>
        <fullName evidence="6 14">Adenylyl-sulfate kinase</fullName>
        <ecNumber evidence="5 14">2.7.1.25</ecNumber>
    </recommendedName>
    <alternativeName>
        <fullName evidence="12 14">APS kinase</fullName>
    </alternativeName>
    <alternativeName>
        <fullName evidence="13 14">ATP adenosine-5'-phosphosulfate 3'-phosphotransferase</fullName>
    </alternativeName>
    <alternativeName>
        <fullName evidence="11 14">Adenosine-5'-phosphosulfate kinase</fullName>
    </alternativeName>
</protein>
<dbReference type="UniPathway" id="UPA00140">
    <property type="reaction ID" value="UER00205"/>
</dbReference>
<evidence type="ECO:0000256" key="15">
    <source>
        <dbReference type="RuleBase" id="RU004347"/>
    </source>
</evidence>
<dbReference type="EC" id="2.7.1.25" evidence="5 14"/>
<dbReference type="Pfam" id="PF01583">
    <property type="entry name" value="APS_kinase"/>
    <property type="match status" value="1"/>
</dbReference>
<organism evidence="19 20">
    <name type="scientific">Halopseudomonas phragmitis</name>
    <dbReference type="NCBI Taxonomy" id="1931241"/>
    <lineage>
        <taxon>Bacteria</taxon>
        <taxon>Pseudomonadati</taxon>
        <taxon>Pseudomonadota</taxon>
        <taxon>Gammaproteobacteria</taxon>
        <taxon>Pseudomonadales</taxon>
        <taxon>Pseudomonadaceae</taxon>
        <taxon>Halopseudomonas</taxon>
    </lineage>
</organism>
<dbReference type="KEGG" id="ppha:BVH74_11200"/>
<keyword evidence="17" id="KW-0812">Transmembrane</keyword>
<comment type="pathway">
    <text evidence="3 14 15">Sulfur metabolism; hydrogen sulfide biosynthesis; sulfite from sulfate: step 2/3.</text>
</comment>
<dbReference type="Proteomes" id="UP000243488">
    <property type="component" value="Chromosome"/>
</dbReference>
<dbReference type="PANTHER" id="PTHR11055:SF63">
    <property type="entry name" value="ADENYLYL-SULFATE KINASE 1, CHLOROPLASTIC"/>
    <property type="match status" value="1"/>
</dbReference>
<dbReference type="GO" id="GO:0070814">
    <property type="term" value="P:hydrogen sulfide biosynthetic process"/>
    <property type="evidence" value="ECO:0007669"/>
    <property type="project" value="UniProtKB-UniRule"/>
</dbReference>
<evidence type="ECO:0000313" key="19">
    <source>
        <dbReference type="EMBL" id="AQZ95284.1"/>
    </source>
</evidence>
<dbReference type="EMBL" id="CP020100">
    <property type="protein sequence ID" value="AQZ95284.1"/>
    <property type="molecule type" value="Genomic_DNA"/>
</dbReference>
<evidence type="ECO:0000256" key="5">
    <source>
        <dbReference type="ARBA" id="ARBA00012121"/>
    </source>
</evidence>
<evidence type="ECO:0000256" key="12">
    <source>
        <dbReference type="ARBA" id="ARBA00031393"/>
    </source>
</evidence>
<keyword evidence="17" id="KW-1133">Transmembrane helix</keyword>
<dbReference type="STRING" id="1931241.BVH74_11200"/>
<name>A0A1V0B669_9GAMM</name>
<dbReference type="HAMAP" id="MF_00065">
    <property type="entry name" value="Adenylyl_sulf_kinase"/>
    <property type="match status" value="1"/>
</dbReference>
<evidence type="ECO:0000256" key="10">
    <source>
        <dbReference type="ARBA" id="ARBA00022840"/>
    </source>
</evidence>